<evidence type="ECO:0000313" key="1">
    <source>
        <dbReference type="EMBL" id="MCV2872600.1"/>
    </source>
</evidence>
<evidence type="ECO:0000313" key="2">
    <source>
        <dbReference type="Proteomes" id="UP001652564"/>
    </source>
</evidence>
<dbReference type="RefSeq" id="WP_263739780.1">
    <property type="nucleotide sequence ID" value="NZ_JAOWKZ010000002.1"/>
</dbReference>
<protein>
    <submittedName>
        <fullName evidence="1">Uncharacterized protein</fullName>
    </submittedName>
</protein>
<keyword evidence="2" id="KW-1185">Reference proteome</keyword>
<dbReference type="EMBL" id="JAOWKZ010000002">
    <property type="protein sequence ID" value="MCV2872600.1"/>
    <property type="molecule type" value="Genomic_DNA"/>
</dbReference>
<organism evidence="1 2">
    <name type="scientific">Albidovulum litorale</name>
    <dbReference type="NCBI Taxonomy" id="2984134"/>
    <lineage>
        <taxon>Bacteria</taxon>
        <taxon>Pseudomonadati</taxon>
        <taxon>Pseudomonadota</taxon>
        <taxon>Alphaproteobacteria</taxon>
        <taxon>Rhodobacterales</taxon>
        <taxon>Paracoccaceae</taxon>
        <taxon>Albidovulum</taxon>
    </lineage>
</organism>
<name>A0ABT2ZN91_9RHOB</name>
<dbReference type="Proteomes" id="UP001652564">
    <property type="component" value="Unassembled WGS sequence"/>
</dbReference>
<sequence>MSYNYRQEISSFGLIALAVIATANLYPTAIMSAELDGDPLDNYIFYFCFVDAPSETKQRDAGSLIFKYIGDEISMFPSGEKVTEIGSMLSWFERGRIFVLRDNELTVIDSDEVASGTCVDSTYTISNFLESLAKEDPEALIGLVSSSQSDSD</sequence>
<reference evidence="1 2" key="1">
    <citation type="submission" date="2022-10" db="EMBL/GenBank/DDBJ databases">
        <title>Defluviimonas sp. nov., isolated from ocean surface sediments.</title>
        <authorList>
            <person name="He W."/>
            <person name="Wang L."/>
            <person name="Zhang D.-F."/>
        </authorList>
    </citation>
    <scope>NUCLEOTIDE SEQUENCE [LARGE SCALE GENOMIC DNA]</scope>
    <source>
        <strain evidence="1 2">WL0050</strain>
    </source>
</reference>
<accession>A0ABT2ZN91</accession>
<gene>
    <name evidence="1" type="ORF">OEZ71_09840</name>
</gene>
<comment type="caution">
    <text evidence="1">The sequence shown here is derived from an EMBL/GenBank/DDBJ whole genome shotgun (WGS) entry which is preliminary data.</text>
</comment>
<proteinExistence type="predicted"/>